<protein>
    <submittedName>
        <fullName evidence="6">8-oxo-dGTP pyrophosphatase MutT, NUDIX family</fullName>
    </submittedName>
</protein>
<evidence type="ECO:0000256" key="1">
    <source>
        <dbReference type="ARBA" id="ARBA00001946"/>
    </source>
</evidence>
<feature type="domain" description="Nudix hydrolase" evidence="5">
    <location>
        <begin position="16"/>
        <end position="146"/>
    </location>
</feature>
<evidence type="ECO:0000256" key="3">
    <source>
        <dbReference type="ARBA" id="ARBA00022801"/>
    </source>
</evidence>
<dbReference type="Gene3D" id="3.90.79.10">
    <property type="entry name" value="Nucleoside Triphosphate Pyrophosphohydrolase"/>
    <property type="match status" value="1"/>
</dbReference>
<dbReference type="GO" id="GO:0046872">
    <property type="term" value="F:metal ion binding"/>
    <property type="evidence" value="ECO:0007669"/>
    <property type="project" value="UniProtKB-KW"/>
</dbReference>
<evidence type="ECO:0000256" key="4">
    <source>
        <dbReference type="ARBA" id="ARBA00022842"/>
    </source>
</evidence>
<evidence type="ECO:0000313" key="6">
    <source>
        <dbReference type="EMBL" id="SHN73551.1"/>
    </source>
</evidence>
<evidence type="ECO:0000259" key="5">
    <source>
        <dbReference type="PROSITE" id="PS51462"/>
    </source>
</evidence>
<dbReference type="GO" id="GO:0016462">
    <property type="term" value="F:pyrophosphatase activity"/>
    <property type="evidence" value="ECO:0007669"/>
    <property type="project" value="InterPro"/>
</dbReference>
<dbReference type="EMBL" id="FRDL01000009">
    <property type="protein sequence ID" value="SHN73551.1"/>
    <property type="molecule type" value="Genomic_DNA"/>
</dbReference>
<accession>A0A1M7TS46</accession>
<keyword evidence="2" id="KW-0479">Metal-binding</keyword>
<organism evidence="6 7">
    <name type="scientific">Oceanicella actignis</name>
    <dbReference type="NCBI Taxonomy" id="1189325"/>
    <lineage>
        <taxon>Bacteria</taxon>
        <taxon>Pseudomonadati</taxon>
        <taxon>Pseudomonadota</taxon>
        <taxon>Alphaproteobacteria</taxon>
        <taxon>Rhodobacterales</taxon>
        <taxon>Paracoccaceae</taxon>
        <taxon>Oceanicella</taxon>
    </lineage>
</organism>
<dbReference type="RefSeq" id="WP_072748014.1">
    <property type="nucleotide sequence ID" value="NZ_FOHL01000009.1"/>
</dbReference>
<dbReference type="PROSITE" id="PS51462">
    <property type="entry name" value="NUDIX"/>
    <property type="match status" value="1"/>
</dbReference>
<dbReference type="PANTHER" id="PTHR12629:SF0">
    <property type="entry name" value="DIPHOSPHOINOSITOL-POLYPHOSPHATE DIPHOSPHATASE"/>
    <property type="match status" value="1"/>
</dbReference>
<dbReference type="InterPro" id="IPR000086">
    <property type="entry name" value="NUDIX_hydrolase_dom"/>
</dbReference>
<keyword evidence="3" id="KW-0378">Hydrolase</keyword>
<dbReference type="OrthoDB" id="7066910at2"/>
<dbReference type="Pfam" id="PF00293">
    <property type="entry name" value="NUDIX"/>
    <property type="match status" value="1"/>
</dbReference>
<dbReference type="InterPro" id="IPR015797">
    <property type="entry name" value="NUDIX_hydrolase-like_dom_sf"/>
</dbReference>
<dbReference type="GO" id="GO:0005737">
    <property type="term" value="C:cytoplasm"/>
    <property type="evidence" value="ECO:0007669"/>
    <property type="project" value="TreeGrafter"/>
</dbReference>
<dbReference type="Proteomes" id="UP000184066">
    <property type="component" value="Unassembled WGS sequence"/>
</dbReference>
<dbReference type="SUPFAM" id="SSF55811">
    <property type="entry name" value="Nudix"/>
    <property type="match status" value="1"/>
</dbReference>
<comment type="cofactor">
    <cofactor evidence="1">
        <name>Mg(2+)</name>
        <dbReference type="ChEBI" id="CHEBI:18420"/>
    </cofactor>
</comment>
<keyword evidence="7" id="KW-1185">Reference proteome</keyword>
<evidence type="ECO:0000256" key="2">
    <source>
        <dbReference type="ARBA" id="ARBA00022723"/>
    </source>
</evidence>
<dbReference type="PANTHER" id="PTHR12629">
    <property type="entry name" value="DIPHOSPHOINOSITOL POLYPHOSPHATE PHOSPHOHYDROLASE"/>
    <property type="match status" value="1"/>
</dbReference>
<sequence>MAITADAKPRGQTARDTQIAALCWREAPCGREGLLVTSRGGGRWILPKGWPIARLGEAGAALREAWEEAGVRIALAAPRPLGDYPAVKRLKSGEPRAVRVIVYPARVLSLAEDWPEAHQRQRRWFALRDAAGVVTEPELAELLARF</sequence>
<keyword evidence="4" id="KW-0460">Magnesium</keyword>
<dbReference type="STRING" id="1189325.SAMN04488119_10962"/>
<gene>
    <name evidence="6" type="ORF">SAMN05216200_10960</name>
</gene>
<dbReference type="InterPro" id="IPR047198">
    <property type="entry name" value="DDP-like_NUDIX"/>
</dbReference>
<dbReference type="AlphaFoldDB" id="A0A1M7TS46"/>
<reference evidence="6 7" key="1">
    <citation type="submission" date="2016-12" db="EMBL/GenBank/DDBJ databases">
        <authorList>
            <person name="Song W.-J."/>
            <person name="Kurnit D.M."/>
        </authorList>
    </citation>
    <scope>NUCLEOTIDE SEQUENCE [LARGE SCALE GENOMIC DNA]</scope>
    <source>
        <strain evidence="6 7">CGMCC 1.10808</strain>
    </source>
</reference>
<proteinExistence type="predicted"/>
<name>A0A1M7TS46_9RHOB</name>
<evidence type="ECO:0000313" key="7">
    <source>
        <dbReference type="Proteomes" id="UP000184066"/>
    </source>
</evidence>
<dbReference type="CDD" id="cd04666">
    <property type="entry name" value="NUDIX_DIPP2_like_Nudt4"/>
    <property type="match status" value="1"/>
</dbReference>